<reference evidence="1" key="1">
    <citation type="submission" date="2017-12" db="EMBL/GenBank/DDBJ databases">
        <title>Sequencing the genomes of 1000 Actinobacteria strains.</title>
        <authorList>
            <person name="Klenk H.-P."/>
        </authorList>
    </citation>
    <scope>NUCLEOTIDE SEQUENCE [LARGE SCALE GENOMIC DNA]</scope>
    <source>
        <strain evidence="1">DSM 44228</strain>
    </source>
</reference>
<dbReference type="AlphaFoldDB" id="A0A2N3XUZ1"/>
<dbReference type="Proteomes" id="UP000233786">
    <property type="component" value="Unassembled WGS sequence"/>
</dbReference>
<evidence type="ECO:0000313" key="1">
    <source>
        <dbReference type="EMBL" id="PKW14498.1"/>
    </source>
</evidence>
<sequence length="63" mass="7385">MHRLPQHQGRIRHRLLTGPDFPRRSPVTRREIAEQLFRHTAWVQRKPGAMWDAVPAAPRAVAR</sequence>
<dbReference type="STRING" id="994479.GCA_000194155_01964"/>
<keyword evidence="2" id="KW-1185">Reference proteome</keyword>
<gene>
    <name evidence="1" type="ORF">A8926_2118</name>
</gene>
<dbReference type="EMBL" id="PJNB01000001">
    <property type="protein sequence ID" value="PKW14498.1"/>
    <property type="molecule type" value="Genomic_DNA"/>
</dbReference>
<dbReference type="RefSeq" id="WP_143539483.1">
    <property type="nucleotide sequence ID" value="NZ_CP061007.1"/>
</dbReference>
<proteinExistence type="predicted"/>
<protein>
    <submittedName>
        <fullName evidence="1">Uncharacterized protein</fullName>
    </submittedName>
</protein>
<organism evidence="1 2">
    <name type="scientific">Saccharopolyspora spinosa</name>
    <dbReference type="NCBI Taxonomy" id="60894"/>
    <lineage>
        <taxon>Bacteria</taxon>
        <taxon>Bacillati</taxon>
        <taxon>Actinomycetota</taxon>
        <taxon>Actinomycetes</taxon>
        <taxon>Pseudonocardiales</taxon>
        <taxon>Pseudonocardiaceae</taxon>
        <taxon>Saccharopolyspora</taxon>
    </lineage>
</organism>
<comment type="caution">
    <text evidence="1">The sequence shown here is derived from an EMBL/GenBank/DDBJ whole genome shotgun (WGS) entry which is preliminary data.</text>
</comment>
<evidence type="ECO:0000313" key="2">
    <source>
        <dbReference type="Proteomes" id="UP000233786"/>
    </source>
</evidence>
<dbReference type="OrthoDB" id="3698291at2"/>
<accession>A0A2N3XUZ1</accession>
<name>A0A2N3XUZ1_SACSN</name>